<protein>
    <recommendedName>
        <fullName evidence="3">LysR substrate binding domain</fullName>
    </recommendedName>
</protein>
<gene>
    <name evidence="1" type="ORF">NCTC13032_03131</name>
</gene>
<organism evidence="1 2">
    <name type="scientific">Leclercia adecarboxylata</name>
    <dbReference type="NCBI Taxonomy" id="83655"/>
    <lineage>
        <taxon>Bacteria</taxon>
        <taxon>Pseudomonadati</taxon>
        <taxon>Pseudomonadota</taxon>
        <taxon>Gammaproteobacteria</taxon>
        <taxon>Enterobacterales</taxon>
        <taxon>Enterobacteriaceae</taxon>
        <taxon>Leclercia</taxon>
    </lineage>
</organism>
<evidence type="ECO:0000313" key="2">
    <source>
        <dbReference type="Proteomes" id="UP000310719"/>
    </source>
</evidence>
<name>A0A4U9HUN5_9ENTR</name>
<accession>A0A4U9HUN5</accession>
<evidence type="ECO:0008006" key="3">
    <source>
        <dbReference type="Google" id="ProtNLM"/>
    </source>
</evidence>
<evidence type="ECO:0000313" key="1">
    <source>
        <dbReference type="EMBL" id="VTP67605.1"/>
    </source>
</evidence>
<dbReference type="Proteomes" id="UP000310719">
    <property type="component" value="Chromosome"/>
</dbReference>
<dbReference type="EMBL" id="LR590464">
    <property type="protein sequence ID" value="VTP67605.1"/>
    <property type="molecule type" value="Genomic_DNA"/>
</dbReference>
<proteinExistence type="predicted"/>
<sequence length="76" mass="8196">MLESGQGWAFLPKHFAAASWRDVKAIDVEVGNLALSQMIVMLWKPGMTIDFAVSEAIKIIPDVWAESAVTLAGHAG</sequence>
<reference evidence="1 2" key="1">
    <citation type="submission" date="2019-05" db="EMBL/GenBank/DDBJ databases">
        <authorList>
            <consortium name="Pathogen Informatics"/>
        </authorList>
    </citation>
    <scope>NUCLEOTIDE SEQUENCE [LARGE SCALE GENOMIC DNA]</scope>
    <source>
        <strain evidence="1 2">NCTC13032</strain>
    </source>
</reference>
<dbReference type="AlphaFoldDB" id="A0A4U9HUN5"/>